<accession>A0ABT6B5S5</accession>
<sequence length="170" mass="18053">MTRSHALVAALALALALPAAAQTPKEPQFKALPPPALNDPGVKPGEPDRSGQKPIERPVPYDQAQETQSSPATSDAEGRTVSAANLPSLDGRGDAPPDVAVHQEGDNRVEEYRTGGRVFMVRIVPKNGVPQTYMVGDDGQLHRDSKDGPVSPVQYKVYEWGNAPKPAGSN</sequence>
<dbReference type="EMBL" id="JARJJS010000001">
    <property type="protein sequence ID" value="MDF4023463.1"/>
    <property type="molecule type" value="Genomic_DNA"/>
</dbReference>
<evidence type="ECO:0000256" key="1">
    <source>
        <dbReference type="SAM" id="MobiDB-lite"/>
    </source>
</evidence>
<keyword evidence="2" id="KW-0732">Signal</keyword>
<organism evidence="3 4">
    <name type="scientific">Luteibacter sahnii</name>
    <dbReference type="NCBI Taxonomy" id="3021977"/>
    <lineage>
        <taxon>Bacteria</taxon>
        <taxon>Pseudomonadati</taxon>
        <taxon>Pseudomonadota</taxon>
        <taxon>Gammaproteobacteria</taxon>
        <taxon>Lysobacterales</taxon>
        <taxon>Rhodanobacteraceae</taxon>
        <taxon>Luteibacter</taxon>
    </lineage>
</organism>
<keyword evidence="4" id="KW-1185">Reference proteome</keyword>
<dbReference type="Pfam" id="PF11191">
    <property type="entry name" value="DUF2782"/>
    <property type="match status" value="1"/>
</dbReference>
<comment type="caution">
    <text evidence="3">The sequence shown here is derived from an EMBL/GenBank/DDBJ whole genome shotgun (WGS) entry which is preliminary data.</text>
</comment>
<evidence type="ECO:0000256" key="2">
    <source>
        <dbReference type="SAM" id="SignalP"/>
    </source>
</evidence>
<name>A0ABT6B5S5_9GAMM</name>
<evidence type="ECO:0000313" key="3">
    <source>
        <dbReference type="EMBL" id="MDF4023463.1"/>
    </source>
</evidence>
<gene>
    <name evidence="3" type="ORF">P3W24_00545</name>
</gene>
<feature type="compositionally biased region" description="Basic and acidic residues" evidence="1">
    <location>
        <begin position="91"/>
        <end position="109"/>
    </location>
</feature>
<dbReference type="Gene3D" id="2.20.130.30">
    <property type="entry name" value="Protein of unknown function DUF2782"/>
    <property type="match status" value="1"/>
</dbReference>
<feature type="chain" id="PRO_5045486361" evidence="2">
    <location>
        <begin position="22"/>
        <end position="170"/>
    </location>
</feature>
<reference evidence="3 4" key="1">
    <citation type="journal article" date="2024" name="Curr. Microbiol.">
        <title>Luteibacter sahnii sp. nov., A Novel Yellow-Colored Xanthomonadin Pigment Producing Probiotic Bacterium from Healthy Rice Seed Microbiome.</title>
        <authorList>
            <person name="Jaiswal G."/>
            <person name="Rana R."/>
            <person name="Nayak P.K."/>
            <person name="Chouhan R."/>
            <person name="Gandhi S.G."/>
            <person name="Patel H.K."/>
            <person name="Patil P.B."/>
        </authorList>
    </citation>
    <scope>NUCLEOTIDE SEQUENCE [LARGE SCALE GENOMIC DNA]</scope>
    <source>
        <strain evidence="3 4">PPL201</strain>
    </source>
</reference>
<feature type="region of interest" description="Disordered" evidence="1">
    <location>
        <begin position="25"/>
        <end position="109"/>
    </location>
</feature>
<feature type="compositionally biased region" description="Basic and acidic residues" evidence="1">
    <location>
        <begin position="45"/>
        <end position="56"/>
    </location>
</feature>
<dbReference type="InterPro" id="IPR021357">
    <property type="entry name" value="DUF2782"/>
</dbReference>
<feature type="signal peptide" evidence="2">
    <location>
        <begin position="1"/>
        <end position="21"/>
    </location>
</feature>
<evidence type="ECO:0000313" key="4">
    <source>
        <dbReference type="Proteomes" id="UP001528850"/>
    </source>
</evidence>
<protein>
    <submittedName>
        <fullName evidence="3">DUF2782 domain-containing protein</fullName>
    </submittedName>
</protein>
<proteinExistence type="predicted"/>
<feature type="compositionally biased region" description="Polar residues" evidence="1">
    <location>
        <begin position="64"/>
        <end position="73"/>
    </location>
</feature>
<dbReference type="Proteomes" id="UP001528850">
    <property type="component" value="Unassembled WGS sequence"/>
</dbReference>